<gene>
    <name evidence="3" type="ORF">BE08_34435</name>
</gene>
<dbReference type="InterPro" id="IPR038008">
    <property type="entry name" value="Jag_KH"/>
</dbReference>
<dbReference type="CDD" id="cd02414">
    <property type="entry name" value="KH-II_Jag"/>
    <property type="match status" value="1"/>
</dbReference>
<protein>
    <submittedName>
        <fullName evidence="3">RNA-binding protein</fullName>
    </submittedName>
</protein>
<dbReference type="Gene3D" id="3.30.1370.50">
    <property type="entry name" value="R3H-like domain"/>
    <property type="match status" value="1"/>
</dbReference>
<keyword evidence="1" id="KW-0694">RNA-binding</keyword>
<dbReference type="PANTHER" id="PTHR35800:SF1">
    <property type="entry name" value="RNA-BINDING PROTEIN KHPB"/>
    <property type="match status" value="1"/>
</dbReference>
<dbReference type="AlphaFoldDB" id="A0A150PF79"/>
<dbReference type="PANTHER" id="PTHR35800">
    <property type="entry name" value="PROTEIN JAG"/>
    <property type="match status" value="1"/>
</dbReference>
<dbReference type="EMBL" id="JELY01001868">
    <property type="protein sequence ID" value="KYF54361.1"/>
    <property type="molecule type" value="Genomic_DNA"/>
</dbReference>
<reference evidence="3 4" key="1">
    <citation type="submission" date="2014-02" db="EMBL/GenBank/DDBJ databases">
        <title>The small core and large imbalanced accessory genome model reveals a collaborative survival strategy of Sorangium cellulosum strains in nature.</title>
        <authorList>
            <person name="Han K."/>
            <person name="Peng R."/>
            <person name="Blom J."/>
            <person name="Li Y.-Z."/>
        </authorList>
    </citation>
    <scope>NUCLEOTIDE SEQUENCE [LARGE SCALE GENOMIC DNA]</scope>
    <source>
        <strain evidence="3 4">So0157-25</strain>
    </source>
</reference>
<dbReference type="SUPFAM" id="SSF82708">
    <property type="entry name" value="R3H domain"/>
    <property type="match status" value="1"/>
</dbReference>
<evidence type="ECO:0000259" key="2">
    <source>
        <dbReference type="PROSITE" id="PS51061"/>
    </source>
</evidence>
<comment type="caution">
    <text evidence="3">The sequence shown here is derived from an EMBL/GenBank/DDBJ whole genome shotgun (WGS) entry which is preliminary data.</text>
</comment>
<evidence type="ECO:0000313" key="3">
    <source>
        <dbReference type="EMBL" id="KYF54361.1"/>
    </source>
</evidence>
<dbReference type="InterPro" id="IPR004087">
    <property type="entry name" value="KH_dom"/>
</dbReference>
<evidence type="ECO:0000313" key="4">
    <source>
        <dbReference type="Proteomes" id="UP000075420"/>
    </source>
</evidence>
<evidence type="ECO:0000256" key="1">
    <source>
        <dbReference type="ARBA" id="ARBA00022884"/>
    </source>
</evidence>
<dbReference type="InterPro" id="IPR039247">
    <property type="entry name" value="KhpB"/>
</dbReference>
<dbReference type="Pfam" id="PF13083">
    <property type="entry name" value="KH_KhpA-B"/>
    <property type="match status" value="1"/>
</dbReference>
<name>A0A150PF79_SORCE</name>
<dbReference type="CDD" id="cd02644">
    <property type="entry name" value="R3H_jag"/>
    <property type="match status" value="1"/>
</dbReference>
<accession>A0A150PF79</accession>
<dbReference type="Proteomes" id="UP000075420">
    <property type="component" value="Unassembled WGS sequence"/>
</dbReference>
<sequence length="189" mass="20805">MSVDSEAAERGIDAADVDVDAEAQGAGDEAEFVEDGRADVALDFVIDVLAAMGMDCTVDLLENEEEDPPEEIRLEIEGKDAGRVIGKKGQTLAALQFLANRVINRPGKKRRHVIIDAEGYRQRREDTLSSMARRLGKQAVEEGKIITFEPMNPQDRRVVHLALAKFPGVVTKSDGEGEARRVQIIPVRR</sequence>
<dbReference type="GO" id="GO:0003723">
    <property type="term" value="F:RNA binding"/>
    <property type="evidence" value="ECO:0007669"/>
    <property type="project" value="UniProtKB-KW"/>
</dbReference>
<dbReference type="SMART" id="SM00322">
    <property type="entry name" value="KH"/>
    <property type="match status" value="1"/>
</dbReference>
<organism evidence="3 4">
    <name type="scientific">Sorangium cellulosum</name>
    <name type="common">Polyangium cellulosum</name>
    <dbReference type="NCBI Taxonomy" id="56"/>
    <lineage>
        <taxon>Bacteria</taxon>
        <taxon>Pseudomonadati</taxon>
        <taxon>Myxococcota</taxon>
        <taxon>Polyangia</taxon>
        <taxon>Polyangiales</taxon>
        <taxon>Polyangiaceae</taxon>
        <taxon>Sorangium</taxon>
    </lineage>
</organism>
<dbReference type="InterPro" id="IPR036867">
    <property type="entry name" value="R3H_dom_sf"/>
</dbReference>
<dbReference type="InterPro" id="IPR034079">
    <property type="entry name" value="R3H_KhpB"/>
</dbReference>
<proteinExistence type="predicted"/>
<dbReference type="InterPro" id="IPR015946">
    <property type="entry name" value="KH_dom-like_a/b"/>
</dbReference>
<dbReference type="Pfam" id="PF01424">
    <property type="entry name" value="R3H"/>
    <property type="match status" value="1"/>
</dbReference>
<dbReference type="Gene3D" id="3.30.300.20">
    <property type="match status" value="1"/>
</dbReference>
<feature type="domain" description="R3H" evidence="2">
    <location>
        <begin position="122"/>
        <end position="188"/>
    </location>
</feature>
<dbReference type="PROSITE" id="PS51061">
    <property type="entry name" value="R3H"/>
    <property type="match status" value="1"/>
</dbReference>
<dbReference type="InterPro" id="IPR001374">
    <property type="entry name" value="R3H_dom"/>
</dbReference>
<dbReference type="SMART" id="SM00393">
    <property type="entry name" value="R3H"/>
    <property type="match status" value="1"/>
</dbReference>